<dbReference type="EMBL" id="JACHHU010000016">
    <property type="protein sequence ID" value="MBB6543575.1"/>
    <property type="molecule type" value="Genomic_DNA"/>
</dbReference>
<sequence>MKKQLFILLAILSAPTFAAQNTVNTKALQACTIIENNLERLLCYDNVIAGKSLSKSQISEVATPEPVIKHQQSASMPIQVKEVTKKVATQEAAVPDNFGLEHEDIIKEKEKHPQLQAVVTKVIKAPHGELIITLNNNQQWRQVGTKKFYLKENENVTISRGIFSAFLLKKAGQNRTITVKRTK</sequence>
<evidence type="ECO:0000313" key="2">
    <source>
        <dbReference type="EMBL" id="MBB6543575.1"/>
    </source>
</evidence>
<comment type="caution">
    <text evidence="2">The sequence shown here is derived from an EMBL/GenBank/DDBJ whole genome shotgun (WGS) entry which is preliminary data.</text>
</comment>
<evidence type="ECO:0008006" key="4">
    <source>
        <dbReference type="Google" id="ProtNLM"/>
    </source>
</evidence>
<accession>A0A7X0NHQ6</accession>
<reference evidence="2 3" key="1">
    <citation type="submission" date="2020-08" db="EMBL/GenBank/DDBJ databases">
        <title>Genomic Encyclopedia of Type Strains, Phase IV (KMG-IV): sequencing the most valuable type-strain genomes for metagenomic binning, comparative biology and taxonomic classification.</title>
        <authorList>
            <person name="Goeker M."/>
        </authorList>
    </citation>
    <scope>NUCLEOTIDE SEQUENCE [LARGE SCALE GENOMIC DNA]</scope>
    <source>
        <strain evidence="2 3">DSM 26287</strain>
    </source>
</reference>
<dbReference type="AlphaFoldDB" id="A0A7X0NHQ6"/>
<protein>
    <recommendedName>
        <fullName evidence="4">Type IV pilus biogenesis protein PilP</fullName>
    </recommendedName>
</protein>
<keyword evidence="1" id="KW-0732">Signal</keyword>
<keyword evidence="3" id="KW-1185">Reference proteome</keyword>
<proteinExistence type="predicted"/>
<gene>
    <name evidence="2" type="ORF">HNQ55_002096</name>
</gene>
<dbReference type="Proteomes" id="UP000537141">
    <property type="component" value="Unassembled WGS sequence"/>
</dbReference>
<organism evidence="2 3">
    <name type="scientific">Thalassotalea piscium</name>
    <dbReference type="NCBI Taxonomy" id="1230533"/>
    <lineage>
        <taxon>Bacteria</taxon>
        <taxon>Pseudomonadati</taxon>
        <taxon>Pseudomonadota</taxon>
        <taxon>Gammaproteobacteria</taxon>
        <taxon>Alteromonadales</taxon>
        <taxon>Colwelliaceae</taxon>
        <taxon>Thalassotalea</taxon>
    </lineage>
</organism>
<evidence type="ECO:0000313" key="3">
    <source>
        <dbReference type="Proteomes" id="UP000537141"/>
    </source>
</evidence>
<evidence type="ECO:0000256" key="1">
    <source>
        <dbReference type="SAM" id="SignalP"/>
    </source>
</evidence>
<dbReference type="RefSeq" id="WP_184424358.1">
    <property type="nucleotide sequence ID" value="NZ_AP027362.1"/>
</dbReference>
<feature type="chain" id="PRO_5031077633" description="Type IV pilus biogenesis protein PilP" evidence="1">
    <location>
        <begin position="19"/>
        <end position="183"/>
    </location>
</feature>
<feature type="signal peptide" evidence="1">
    <location>
        <begin position="1"/>
        <end position="18"/>
    </location>
</feature>
<name>A0A7X0NHQ6_9GAMM</name>